<comment type="caution">
    <text evidence="1">The sequence shown here is derived from an EMBL/GenBank/DDBJ whole genome shotgun (WGS) entry which is preliminary data.</text>
</comment>
<organism evidence="1 2">
    <name type="scientific">Chaetomium tenue</name>
    <dbReference type="NCBI Taxonomy" id="1854479"/>
    <lineage>
        <taxon>Eukaryota</taxon>
        <taxon>Fungi</taxon>
        <taxon>Dikarya</taxon>
        <taxon>Ascomycota</taxon>
        <taxon>Pezizomycotina</taxon>
        <taxon>Sordariomycetes</taxon>
        <taxon>Sordariomycetidae</taxon>
        <taxon>Sordariales</taxon>
        <taxon>Chaetomiaceae</taxon>
        <taxon>Chaetomium</taxon>
    </lineage>
</organism>
<gene>
    <name evidence="1" type="ORF">F5144DRAFT_628982</name>
</gene>
<sequence>MLPKFLRFYRHGGLLCGLADGDAHHCVYDIDQRQWITVSTTTPWDSPLMRHDHDDAFDDAWEALGIQAEELVAEHIDTVAAGVKGIVVETSGKLRFVKKSCTGIEYFNDSSPLYPRLESYQLPQGTFMTILRSDITELDRLSPGVDLVSYAGMEKGVFKYAAYHPNGFGETWMSFQIEARLPKHPNILPVDCLVLDEQTGKRFIGFTTPFIEGGDLGTNKNRLFKLKHLKQLMEVVDFLNYNLGIVHNDMAPRNLLIDPHTDDLILFDFNVSAKIGYKVAPTERGMVAAIVERNDVKGVVMTVHELLTRDPRYEGVSLHYLDETDLLAGPEKWVKHPEVQLESGVDAVHYYNELMRWVEARRERPITVYTQASDPLEWPRRFRDENNPEENEINYDRNKAEKHGWPFIEWSRPREAHLDRSRRLLATGRYADDPSGTSGPGWEGENPVTEARLKDDKAGQEKVSVPVPAATMSNADPDPKPSDATAVPETGSDTNHSLTIDDTTTTTTNPPPHTSPQAEPSNTAQPNPITIPIPTIPTPPLTNPTTEPNPKPETEPNTETKANTKKQATKPLPLAPKAGKSRKRAASAALREGDADGAGEGDGAGRPAVRRSPRVRARSLSRE</sequence>
<keyword evidence="2" id="KW-1185">Reference proteome</keyword>
<reference evidence="1 2" key="1">
    <citation type="journal article" date="2021" name="Nat. Commun.">
        <title>Genetic determinants of endophytism in the Arabidopsis root mycobiome.</title>
        <authorList>
            <person name="Mesny F."/>
            <person name="Miyauchi S."/>
            <person name="Thiergart T."/>
            <person name="Pickel B."/>
            <person name="Atanasova L."/>
            <person name="Karlsson M."/>
            <person name="Huettel B."/>
            <person name="Barry K.W."/>
            <person name="Haridas S."/>
            <person name="Chen C."/>
            <person name="Bauer D."/>
            <person name="Andreopoulos W."/>
            <person name="Pangilinan J."/>
            <person name="LaButti K."/>
            <person name="Riley R."/>
            <person name="Lipzen A."/>
            <person name="Clum A."/>
            <person name="Drula E."/>
            <person name="Henrissat B."/>
            <person name="Kohler A."/>
            <person name="Grigoriev I.V."/>
            <person name="Martin F.M."/>
            <person name="Hacquard S."/>
        </authorList>
    </citation>
    <scope>NUCLEOTIDE SEQUENCE [LARGE SCALE GENOMIC DNA]</scope>
    <source>
        <strain evidence="1 2">MPI-SDFR-AT-0079</strain>
    </source>
</reference>
<name>A0ACB7PD68_9PEZI</name>
<dbReference type="EMBL" id="JAGIZQ010000003">
    <property type="protein sequence ID" value="KAH6637023.1"/>
    <property type="molecule type" value="Genomic_DNA"/>
</dbReference>
<evidence type="ECO:0000313" key="2">
    <source>
        <dbReference type="Proteomes" id="UP000724584"/>
    </source>
</evidence>
<evidence type="ECO:0000313" key="1">
    <source>
        <dbReference type="EMBL" id="KAH6637023.1"/>
    </source>
</evidence>
<proteinExistence type="predicted"/>
<protein>
    <submittedName>
        <fullName evidence="1">Uncharacterized protein</fullName>
    </submittedName>
</protein>
<accession>A0ACB7PD68</accession>
<dbReference type="Proteomes" id="UP000724584">
    <property type="component" value="Unassembled WGS sequence"/>
</dbReference>